<evidence type="ECO:0000259" key="2">
    <source>
        <dbReference type="PROSITE" id="PS50254"/>
    </source>
</evidence>
<protein>
    <recommendedName>
        <fullName evidence="2">RHD domain-containing protein</fullName>
    </recommendedName>
</protein>
<dbReference type="AlphaFoldDB" id="A0ABD0X1F9"/>
<comment type="caution">
    <text evidence="3">The sequence shown here is derived from an EMBL/GenBank/DDBJ whole genome shotgun (WGS) entry which is preliminary data.</text>
</comment>
<evidence type="ECO:0000313" key="3">
    <source>
        <dbReference type="EMBL" id="KAL0972916.1"/>
    </source>
</evidence>
<feature type="region of interest" description="Disordered" evidence="1">
    <location>
        <begin position="154"/>
        <end position="187"/>
    </location>
</feature>
<dbReference type="PANTHER" id="PTHR24169">
    <property type="entry name" value="NUCLEAR FACTOR NF-KAPPA-B PROTEIN"/>
    <property type="match status" value="1"/>
</dbReference>
<sequence length="187" mass="20375">MLVMIQNGDDLDIIQDLISEDIGFSRPVEPAFCLPRPPCPPVDVDIQPQIRRPKPRQPSSPPPVLVARGTTPRVARSGPQSQPPSRHQEMTTYRPVGRGSSGLGVARGPSGVSHQVQTVSDPLEKILERPTLAVVEQPKERGMRFRYECEGRSAGSILGSSSGDTKKTLPAIEIQGPIEHKIRAHTD</sequence>
<gene>
    <name evidence="3" type="ORF">UPYG_G00196380</name>
</gene>
<dbReference type="Pfam" id="PF00554">
    <property type="entry name" value="RHD_DNA_bind"/>
    <property type="match status" value="1"/>
</dbReference>
<reference evidence="3 4" key="1">
    <citation type="submission" date="2024-06" db="EMBL/GenBank/DDBJ databases">
        <authorList>
            <person name="Pan Q."/>
            <person name="Wen M."/>
            <person name="Jouanno E."/>
            <person name="Zahm M."/>
            <person name="Klopp C."/>
            <person name="Cabau C."/>
            <person name="Louis A."/>
            <person name="Berthelot C."/>
            <person name="Parey E."/>
            <person name="Roest Crollius H."/>
            <person name="Montfort J."/>
            <person name="Robinson-Rechavi M."/>
            <person name="Bouchez O."/>
            <person name="Lampietro C."/>
            <person name="Lopez Roques C."/>
            <person name="Donnadieu C."/>
            <person name="Postlethwait J."/>
            <person name="Bobe J."/>
            <person name="Verreycken H."/>
            <person name="Guiguen Y."/>
        </authorList>
    </citation>
    <scope>NUCLEOTIDE SEQUENCE [LARGE SCALE GENOMIC DNA]</scope>
    <source>
        <strain evidence="3">Up_M1</strain>
        <tissue evidence="3">Testis</tissue>
    </source>
</reference>
<keyword evidence="4" id="KW-1185">Reference proteome</keyword>
<name>A0ABD0X1F9_UMBPY</name>
<feature type="compositionally biased region" description="Basic and acidic residues" evidence="1">
    <location>
        <begin position="178"/>
        <end position="187"/>
    </location>
</feature>
<accession>A0ABD0X1F9</accession>
<dbReference type="InterPro" id="IPR011539">
    <property type="entry name" value="RHD_DNA_bind_dom"/>
</dbReference>
<dbReference type="Proteomes" id="UP001557470">
    <property type="component" value="Unassembled WGS sequence"/>
</dbReference>
<dbReference type="PANTHER" id="PTHR24169:SF18">
    <property type="entry name" value="TRANSCRIPTION FACTOR RELB"/>
    <property type="match status" value="1"/>
</dbReference>
<evidence type="ECO:0000313" key="4">
    <source>
        <dbReference type="Proteomes" id="UP001557470"/>
    </source>
</evidence>
<feature type="region of interest" description="Disordered" evidence="1">
    <location>
        <begin position="40"/>
        <end position="114"/>
    </location>
</feature>
<evidence type="ECO:0000256" key="1">
    <source>
        <dbReference type="SAM" id="MobiDB-lite"/>
    </source>
</evidence>
<dbReference type="PROSITE" id="PS50254">
    <property type="entry name" value="REL_2"/>
    <property type="match status" value="1"/>
</dbReference>
<organism evidence="3 4">
    <name type="scientific">Umbra pygmaea</name>
    <name type="common">Eastern mudminnow</name>
    <dbReference type="NCBI Taxonomy" id="75934"/>
    <lineage>
        <taxon>Eukaryota</taxon>
        <taxon>Metazoa</taxon>
        <taxon>Chordata</taxon>
        <taxon>Craniata</taxon>
        <taxon>Vertebrata</taxon>
        <taxon>Euteleostomi</taxon>
        <taxon>Actinopterygii</taxon>
        <taxon>Neopterygii</taxon>
        <taxon>Teleostei</taxon>
        <taxon>Protacanthopterygii</taxon>
        <taxon>Esociformes</taxon>
        <taxon>Umbridae</taxon>
        <taxon>Umbra</taxon>
    </lineage>
</organism>
<dbReference type="EMBL" id="JAGEUA010000006">
    <property type="protein sequence ID" value="KAL0972916.1"/>
    <property type="molecule type" value="Genomic_DNA"/>
</dbReference>
<dbReference type="InterPro" id="IPR030492">
    <property type="entry name" value="RHD_CS"/>
</dbReference>
<dbReference type="Gene3D" id="2.60.40.340">
    <property type="entry name" value="Rel homology domain (RHD), DNA-binding domain"/>
    <property type="match status" value="1"/>
</dbReference>
<proteinExistence type="predicted"/>
<dbReference type="PROSITE" id="PS01204">
    <property type="entry name" value="REL_1"/>
    <property type="match status" value="1"/>
</dbReference>
<feature type="domain" description="RHD" evidence="2">
    <location>
        <begin position="127"/>
        <end position="176"/>
    </location>
</feature>
<dbReference type="InterPro" id="IPR037059">
    <property type="entry name" value="RHD_DNA_bind_dom_sf"/>
</dbReference>
<dbReference type="InterPro" id="IPR000451">
    <property type="entry name" value="NFkB/Dor"/>
</dbReference>
<dbReference type="InterPro" id="IPR008967">
    <property type="entry name" value="p53-like_TF_DNA-bd_sf"/>
</dbReference>
<dbReference type="SUPFAM" id="SSF49417">
    <property type="entry name" value="p53-like transcription factors"/>
    <property type="match status" value="1"/>
</dbReference>